<organism evidence="9 10">
    <name type="scientific">Marinilabilia salmonicolor</name>
    <dbReference type="NCBI Taxonomy" id="989"/>
    <lineage>
        <taxon>Bacteria</taxon>
        <taxon>Pseudomonadati</taxon>
        <taxon>Bacteroidota</taxon>
        <taxon>Bacteroidia</taxon>
        <taxon>Marinilabiliales</taxon>
        <taxon>Marinilabiliaceae</taxon>
        <taxon>Marinilabilia</taxon>
    </lineage>
</organism>
<dbReference type="AlphaFoldDB" id="A0A368UXJ3"/>
<feature type="transmembrane region" description="Helical" evidence="8">
    <location>
        <begin position="296"/>
        <end position="314"/>
    </location>
</feature>
<feature type="transmembrane region" description="Helical" evidence="8">
    <location>
        <begin position="6"/>
        <end position="28"/>
    </location>
</feature>
<protein>
    <recommendedName>
        <fullName evidence="11">AEC family transporter</fullName>
    </recommendedName>
</protein>
<dbReference type="InterPro" id="IPR004776">
    <property type="entry name" value="Mem_transp_PIN-like"/>
</dbReference>
<evidence type="ECO:0000256" key="6">
    <source>
        <dbReference type="ARBA" id="ARBA00022989"/>
    </source>
</evidence>
<keyword evidence="3" id="KW-0813">Transport</keyword>
<evidence type="ECO:0000256" key="5">
    <source>
        <dbReference type="ARBA" id="ARBA00022692"/>
    </source>
</evidence>
<keyword evidence="5 8" id="KW-0812">Transmembrane</keyword>
<comment type="similarity">
    <text evidence="2">Belongs to the auxin efflux carrier (TC 2.A.69) family.</text>
</comment>
<feature type="transmembrane region" description="Helical" evidence="8">
    <location>
        <begin position="63"/>
        <end position="83"/>
    </location>
</feature>
<keyword evidence="4" id="KW-1003">Cell membrane</keyword>
<comment type="caution">
    <text evidence="9">The sequence shown here is derived from an EMBL/GenBank/DDBJ whole genome shotgun (WGS) entry which is preliminary data.</text>
</comment>
<evidence type="ECO:0000256" key="3">
    <source>
        <dbReference type="ARBA" id="ARBA00022448"/>
    </source>
</evidence>
<reference evidence="9 10" key="1">
    <citation type="submission" date="2018-07" db="EMBL/GenBank/DDBJ databases">
        <title>Freshwater and sediment microbial communities from various areas in North America, analyzing microbe dynamics in response to fracking.</title>
        <authorList>
            <person name="Lamendella R."/>
        </authorList>
    </citation>
    <scope>NUCLEOTIDE SEQUENCE [LARGE SCALE GENOMIC DNA]</scope>
    <source>
        <strain evidence="9 10">160A</strain>
    </source>
</reference>
<keyword evidence="10" id="KW-1185">Reference proteome</keyword>
<sequence length="317" mass="34792">MQTQIIAEQIIIAGIIVLTGAVGSWLNVINDDVRLSISKLVFKITLPLLILTTVSSMEMSHEVLVNGGWATFFSVLSMGLMYVAGKISVRIFRLPQRTAVVHELHTMFGNIVFLGFPLVAALYPDEEALLYAAIFYMVSSFMQWTYGIFRLKGQSNVSLKERFKNLLNPNTVAFLVGLVLFLIQIKLPDLLHIPLSRIGKATSPLALLYIGSTLAGISLKGTMKRADIYLLSLNKLVLIPVVLLLIINFAVRHLGVELGQMAKTIIVLEAAMPCMSMIVIMAKAFGAADDRAAENVLLTTLLSLLTLPLVYFLASVL</sequence>
<evidence type="ECO:0000256" key="8">
    <source>
        <dbReference type="SAM" id="Phobius"/>
    </source>
</evidence>
<accession>A0A368UXJ3</accession>
<evidence type="ECO:0000256" key="4">
    <source>
        <dbReference type="ARBA" id="ARBA00022475"/>
    </source>
</evidence>
<dbReference type="Proteomes" id="UP000252733">
    <property type="component" value="Unassembled WGS sequence"/>
</dbReference>
<keyword evidence="7 8" id="KW-0472">Membrane</keyword>
<dbReference type="Pfam" id="PF03547">
    <property type="entry name" value="Mem_trans"/>
    <property type="match status" value="2"/>
</dbReference>
<feature type="transmembrane region" description="Helical" evidence="8">
    <location>
        <begin position="129"/>
        <end position="146"/>
    </location>
</feature>
<gene>
    <name evidence="9" type="ORF">DFO77_11496</name>
</gene>
<dbReference type="PANTHER" id="PTHR36838">
    <property type="entry name" value="AUXIN EFFLUX CARRIER FAMILY PROTEIN"/>
    <property type="match status" value="1"/>
</dbReference>
<dbReference type="Gene3D" id="1.20.1530.20">
    <property type="match status" value="2"/>
</dbReference>
<dbReference type="GO" id="GO:0005886">
    <property type="term" value="C:plasma membrane"/>
    <property type="evidence" value="ECO:0007669"/>
    <property type="project" value="UniProtKB-SubCell"/>
</dbReference>
<feature type="transmembrane region" description="Helical" evidence="8">
    <location>
        <begin position="235"/>
        <end position="255"/>
    </location>
</feature>
<feature type="transmembrane region" description="Helical" evidence="8">
    <location>
        <begin position="104"/>
        <end position="123"/>
    </location>
</feature>
<evidence type="ECO:0000256" key="2">
    <source>
        <dbReference type="ARBA" id="ARBA00010145"/>
    </source>
</evidence>
<evidence type="ECO:0008006" key="11">
    <source>
        <dbReference type="Google" id="ProtNLM"/>
    </source>
</evidence>
<feature type="transmembrane region" description="Helical" evidence="8">
    <location>
        <begin position="166"/>
        <end position="185"/>
    </location>
</feature>
<feature type="transmembrane region" description="Helical" evidence="8">
    <location>
        <begin position="261"/>
        <end position="284"/>
    </location>
</feature>
<proteinExistence type="inferred from homology"/>
<dbReference type="GO" id="GO:0055085">
    <property type="term" value="P:transmembrane transport"/>
    <property type="evidence" value="ECO:0007669"/>
    <property type="project" value="InterPro"/>
</dbReference>
<feature type="transmembrane region" description="Helical" evidence="8">
    <location>
        <begin position="205"/>
        <end position="223"/>
    </location>
</feature>
<comment type="subcellular location">
    <subcellularLocation>
        <location evidence="1">Cell membrane</location>
        <topology evidence="1">Multi-pass membrane protein</topology>
    </subcellularLocation>
</comment>
<dbReference type="InterPro" id="IPR038770">
    <property type="entry name" value="Na+/solute_symporter_sf"/>
</dbReference>
<evidence type="ECO:0000313" key="9">
    <source>
        <dbReference type="EMBL" id="RCW32770.1"/>
    </source>
</evidence>
<feature type="transmembrane region" description="Helical" evidence="8">
    <location>
        <begin position="40"/>
        <end position="57"/>
    </location>
</feature>
<dbReference type="RefSeq" id="WP_114437253.1">
    <property type="nucleotide sequence ID" value="NZ_QPIZ01000014.1"/>
</dbReference>
<dbReference type="PANTHER" id="PTHR36838:SF1">
    <property type="entry name" value="SLR1864 PROTEIN"/>
    <property type="match status" value="1"/>
</dbReference>
<keyword evidence="6 8" id="KW-1133">Transmembrane helix</keyword>
<evidence type="ECO:0000313" key="10">
    <source>
        <dbReference type="Proteomes" id="UP000252733"/>
    </source>
</evidence>
<name>A0A368UXJ3_9BACT</name>
<dbReference type="EMBL" id="QPIZ01000014">
    <property type="protein sequence ID" value="RCW32770.1"/>
    <property type="molecule type" value="Genomic_DNA"/>
</dbReference>
<evidence type="ECO:0000256" key="7">
    <source>
        <dbReference type="ARBA" id="ARBA00023136"/>
    </source>
</evidence>
<evidence type="ECO:0000256" key="1">
    <source>
        <dbReference type="ARBA" id="ARBA00004651"/>
    </source>
</evidence>